<evidence type="ECO:0000313" key="2">
    <source>
        <dbReference type="Proteomes" id="UP000789920"/>
    </source>
</evidence>
<name>A0ACA9NU33_9GLOM</name>
<proteinExistence type="predicted"/>
<gene>
    <name evidence="1" type="ORF">RPERSI_LOCUS8524</name>
</gene>
<organism evidence="1 2">
    <name type="scientific">Racocetra persica</name>
    <dbReference type="NCBI Taxonomy" id="160502"/>
    <lineage>
        <taxon>Eukaryota</taxon>
        <taxon>Fungi</taxon>
        <taxon>Fungi incertae sedis</taxon>
        <taxon>Mucoromycota</taxon>
        <taxon>Glomeromycotina</taxon>
        <taxon>Glomeromycetes</taxon>
        <taxon>Diversisporales</taxon>
        <taxon>Gigasporaceae</taxon>
        <taxon>Racocetra</taxon>
    </lineage>
</organism>
<accession>A0ACA9NU33</accession>
<dbReference type="Proteomes" id="UP000789920">
    <property type="component" value="Unassembled WGS sequence"/>
</dbReference>
<keyword evidence="2" id="KW-1185">Reference proteome</keyword>
<comment type="caution">
    <text evidence="1">The sequence shown here is derived from an EMBL/GenBank/DDBJ whole genome shotgun (WGS) entry which is preliminary data.</text>
</comment>
<evidence type="ECO:0000313" key="1">
    <source>
        <dbReference type="EMBL" id="CAG8667243.1"/>
    </source>
</evidence>
<feature type="non-terminal residue" evidence="1">
    <location>
        <position position="1"/>
    </location>
</feature>
<protein>
    <submittedName>
        <fullName evidence="1">34122_t:CDS:1</fullName>
    </submittedName>
</protein>
<sequence>FFESNKQLEHLKEAQQSLQRDTIYEIIHDVDTRWNLTFYALCHLYILKLLIQWLANILNHDAKSNIRNDGIKLQSKLLNEDE</sequence>
<dbReference type="EMBL" id="CAJVQC010015450">
    <property type="protein sequence ID" value="CAG8667243.1"/>
    <property type="molecule type" value="Genomic_DNA"/>
</dbReference>
<reference evidence="1" key="1">
    <citation type="submission" date="2021-06" db="EMBL/GenBank/DDBJ databases">
        <authorList>
            <person name="Kallberg Y."/>
            <person name="Tangrot J."/>
            <person name="Rosling A."/>
        </authorList>
    </citation>
    <scope>NUCLEOTIDE SEQUENCE</scope>
    <source>
        <strain evidence="1">MA461A</strain>
    </source>
</reference>